<feature type="domain" description="Thioredoxin" evidence="1">
    <location>
        <begin position="240"/>
        <end position="380"/>
    </location>
</feature>
<dbReference type="Pfam" id="PF13905">
    <property type="entry name" value="Thioredoxin_8"/>
    <property type="match status" value="1"/>
</dbReference>
<accession>A0A4R6IFV4</accession>
<dbReference type="OrthoDB" id="9815205at2"/>
<evidence type="ECO:0000259" key="1">
    <source>
        <dbReference type="PROSITE" id="PS51352"/>
    </source>
</evidence>
<sequence length="381" mass="42760">MKISFQIMIVLCAGTVQVKSQTADVFKKTMTNIDNFRSIQFQTNSVNENPFSPGSITTTKTTTSIIFNDDRSVSYQKEQSELNPGKILTRKIYENGKLYHFDIADSTYSIETPESPITSDLSVISQLLNESINKYPNKIINKADTLFQGKACYNFLIKRYDTLDNGHHDYTHKSILIDKQTFLPVYLREDGAGTMTKGGISVGRINFFAEQTFSNFQINKAILKTAVRLNGFSEPNKEMLKKGAVAPQLQLKTLSESAFASTNLKNKTLLVVFGSTLCPANPLANPMLNRLNEKFSDQQFAIVNIYSNEAAKEVKDYVSNNKLQFPVYLASRKLNKEFKTVGTPNFYLIGKDGTIIESIEGYSVNLENRLTTEISNSISKN</sequence>
<name>A0A4R6IFV4_9SPHI</name>
<dbReference type="SUPFAM" id="SSF52833">
    <property type="entry name" value="Thioredoxin-like"/>
    <property type="match status" value="1"/>
</dbReference>
<dbReference type="GO" id="GO:0016853">
    <property type="term" value="F:isomerase activity"/>
    <property type="evidence" value="ECO:0007669"/>
    <property type="project" value="UniProtKB-KW"/>
</dbReference>
<dbReference type="RefSeq" id="WP_133557387.1">
    <property type="nucleotide sequence ID" value="NZ_SNWM01000004.1"/>
</dbReference>
<evidence type="ECO:0000313" key="2">
    <source>
        <dbReference type="EMBL" id="TDO20686.1"/>
    </source>
</evidence>
<comment type="caution">
    <text evidence="2">The sequence shown here is derived from an EMBL/GenBank/DDBJ whole genome shotgun (WGS) entry which is preliminary data.</text>
</comment>
<dbReference type="InterPro" id="IPR012336">
    <property type="entry name" value="Thioredoxin-like_fold"/>
</dbReference>
<dbReference type="PROSITE" id="PS51352">
    <property type="entry name" value="THIOREDOXIN_2"/>
    <property type="match status" value="1"/>
</dbReference>
<reference evidence="2 3" key="1">
    <citation type="submission" date="2019-03" db="EMBL/GenBank/DDBJ databases">
        <title>Genomic Encyclopedia of Archaeal and Bacterial Type Strains, Phase II (KMG-II): from individual species to whole genera.</title>
        <authorList>
            <person name="Goeker M."/>
        </authorList>
    </citation>
    <scope>NUCLEOTIDE SEQUENCE [LARGE SCALE GENOMIC DNA]</scope>
    <source>
        <strain evidence="2 3">DSM 19034</strain>
    </source>
</reference>
<dbReference type="PANTHER" id="PTHR42852:SF17">
    <property type="entry name" value="THIOREDOXIN-LIKE PROTEIN HI_1115"/>
    <property type="match status" value="1"/>
</dbReference>
<dbReference type="Gene3D" id="3.40.30.10">
    <property type="entry name" value="Glutaredoxin"/>
    <property type="match status" value="1"/>
</dbReference>
<dbReference type="CDD" id="cd02966">
    <property type="entry name" value="TlpA_like_family"/>
    <property type="match status" value="1"/>
</dbReference>
<keyword evidence="3" id="KW-1185">Reference proteome</keyword>
<proteinExistence type="predicted"/>
<dbReference type="PANTHER" id="PTHR42852">
    <property type="entry name" value="THIOL:DISULFIDE INTERCHANGE PROTEIN DSBE"/>
    <property type="match status" value="1"/>
</dbReference>
<gene>
    <name evidence="2" type="ORF">CLV32_3319</name>
</gene>
<dbReference type="InterPro" id="IPR036249">
    <property type="entry name" value="Thioredoxin-like_sf"/>
</dbReference>
<dbReference type="InterPro" id="IPR013766">
    <property type="entry name" value="Thioredoxin_domain"/>
</dbReference>
<evidence type="ECO:0000313" key="3">
    <source>
        <dbReference type="Proteomes" id="UP000295499"/>
    </source>
</evidence>
<organism evidence="2 3">
    <name type="scientific">Pedobacter duraquae</name>
    <dbReference type="NCBI Taxonomy" id="425511"/>
    <lineage>
        <taxon>Bacteria</taxon>
        <taxon>Pseudomonadati</taxon>
        <taxon>Bacteroidota</taxon>
        <taxon>Sphingobacteriia</taxon>
        <taxon>Sphingobacteriales</taxon>
        <taxon>Sphingobacteriaceae</taxon>
        <taxon>Pedobacter</taxon>
    </lineage>
</organism>
<dbReference type="EMBL" id="SNWM01000004">
    <property type="protein sequence ID" value="TDO20686.1"/>
    <property type="molecule type" value="Genomic_DNA"/>
</dbReference>
<keyword evidence="2" id="KW-0413">Isomerase</keyword>
<dbReference type="Proteomes" id="UP000295499">
    <property type="component" value="Unassembled WGS sequence"/>
</dbReference>
<protein>
    <submittedName>
        <fullName evidence="2">Thiol-disulfide isomerase/thioredoxin</fullName>
    </submittedName>
</protein>
<dbReference type="AlphaFoldDB" id="A0A4R6IFV4"/>
<dbReference type="InterPro" id="IPR050553">
    <property type="entry name" value="Thioredoxin_ResA/DsbE_sf"/>
</dbReference>